<dbReference type="OrthoDB" id="8437302at2"/>
<dbReference type="Gene3D" id="3.40.190.290">
    <property type="match status" value="1"/>
</dbReference>
<proteinExistence type="inferred from homology"/>
<dbReference type="Proteomes" id="UP000245137">
    <property type="component" value="Unassembled WGS sequence"/>
</dbReference>
<dbReference type="Gene3D" id="1.10.10.10">
    <property type="entry name" value="Winged helix-like DNA-binding domain superfamily/Winged helix DNA-binding domain"/>
    <property type="match status" value="1"/>
</dbReference>
<dbReference type="InterPro" id="IPR005119">
    <property type="entry name" value="LysR_subst-bd"/>
</dbReference>
<dbReference type="CDD" id="cd05466">
    <property type="entry name" value="PBP2_LTTR_substrate"/>
    <property type="match status" value="1"/>
</dbReference>
<dbReference type="GO" id="GO:0032993">
    <property type="term" value="C:protein-DNA complex"/>
    <property type="evidence" value="ECO:0007669"/>
    <property type="project" value="TreeGrafter"/>
</dbReference>
<evidence type="ECO:0000256" key="1">
    <source>
        <dbReference type="ARBA" id="ARBA00009437"/>
    </source>
</evidence>
<dbReference type="AlphaFoldDB" id="A0A2U1SR84"/>
<keyword evidence="7" id="KW-1185">Reference proteome</keyword>
<dbReference type="InterPro" id="IPR036388">
    <property type="entry name" value="WH-like_DNA-bd_sf"/>
</dbReference>
<protein>
    <submittedName>
        <fullName evidence="6">LysR family transcriptional regulator</fullName>
    </submittedName>
</protein>
<comment type="caution">
    <text evidence="6">The sequence shown here is derived from an EMBL/GenBank/DDBJ whole genome shotgun (WGS) entry which is preliminary data.</text>
</comment>
<gene>
    <name evidence="6" type="ORF">C5689_09260</name>
</gene>
<feature type="domain" description="HTH lysR-type" evidence="5">
    <location>
        <begin position="1"/>
        <end position="58"/>
    </location>
</feature>
<dbReference type="InterPro" id="IPR036390">
    <property type="entry name" value="WH_DNA-bd_sf"/>
</dbReference>
<dbReference type="SUPFAM" id="SSF53850">
    <property type="entry name" value="Periplasmic binding protein-like II"/>
    <property type="match status" value="1"/>
</dbReference>
<dbReference type="PRINTS" id="PR00039">
    <property type="entry name" value="HTHLYSR"/>
</dbReference>
<dbReference type="PROSITE" id="PS50931">
    <property type="entry name" value="HTH_LYSR"/>
    <property type="match status" value="1"/>
</dbReference>
<organism evidence="6 7">
    <name type="scientific">Methylosinus sporium</name>
    <dbReference type="NCBI Taxonomy" id="428"/>
    <lineage>
        <taxon>Bacteria</taxon>
        <taxon>Pseudomonadati</taxon>
        <taxon>Pseudomonadota</taxon>
        <taxon>Alphaproteobacteria</taxon>
        <taxon>Hyphomicrobiales</taxon>
        <taxon>Methylocystaceae</taxon>
        <taxon>Methylosinus</taxon>
    </lineage>
</organism>
<accession>A0A2U1SR84</accession>
<keyword evidence="2" id="KW-0805">Transcription regulation</keyword>
<keyword evidence="3" id="KW-0238">DNA-binding</keyword>
<sequence>MDFRRLRYLIRVGEERSFTRAARSLNVTQPTLSQQIQDLEAELGVALFTRTAHKVEPTEAGLLTIDCARRVMAETERLREAVLEYRGLKRGRLRIGVTQTFNALYLPRIVTDFARDYPAIDLEILELANDEIDAGVEAGTLHLGVGLPRAHTKSRAEPLYADTLMFVCARGHSLGEAESVPAARLSEESIALLGHGFRTRAAVDDYLAEADATPLRVIAFNTFAAILNVVASGDYVSIVPADVRHVSGLVSGVAALHFARLEPGPGSRTICLLSAPEDRATPAAIRFAARIRDYFAATGR</sequence>
<dbReference type="FunFam" id="1.10.10.10:FF:000001">
    <property type="entry name" value="LysR family transcriptional regulator"/>
    <property type="match status" value="1"/>
</dbReference>
<dbReference type="InterPro" id="IPR000847">
    <property type="entry name" value="LysR_HTH_N"/>
</dbReference>
<dbReference type="PANTHER" id="PTHR30346">
    <property type="entry name" value="TRANSCRIPTIONAL DUAL REGULATOR HCAR-RELATED"/>
    <property type="match status" value="1"/>
</dbReference>
<evidence type="ECO:0000256" key="4">
    <source>
        <dbReference type="ARBA" id="ARBA00023163"/>
    </source>
</evidence>
<dbReference type="Pfam" id="PF00126">
    <property type="entry name" value="HTH_1"/>
    <property type="match status" value="1"/>
</dbReference>
<dbReference type="GO" id="GO:0003700">
    <property type="term" value="F:DNA-binding transcription factor activity"/>
    <property type="evidence" value="ECO:0007669"/>
    <property type="project" value="InterPro"/>
</dbReference>
<evidence type="ECO:0000256" key="3">
    <source>
        <dbReference type="ARBA" id="ARBA00023125"/>
    </source>
</evidence>
<dbReference type="GO" id="GO:0003677">
    <property type="term" value="F:DNA binding"/>
    <property type="evidence" value="ECO:0007669"/>
    <property type="project" value="UniProtKB-KW"/>
</dbReference>
<name>A0A2U1SR84_METSR</name>
<dbReference type="PANTHER" id="PTHR30346:SF28">
    <property type="entry name" value="HTH-TYPE TRANSCRIPTIONAL REGULATOR CYNR"/>
    <property type="match status" value="1"/>
</dbReference>
<dbReference type="Pfam" id="PF03466">
    <property type="entry name" value="LysR_substrate"/>
    <property type="match status" value="1"/>
</dbReference>
<keyword evidence="4" id="KW-0804">Transcription</keyword>
<evidence type="ECO:0000259" key="5">
    <source>
        <dbReference type="PROSITE" id="PS50931"/>
    </source>
</evidence>
<dbReference type="RefSeq" id="WP_108916995.1">
    <property type="nucleotide sequence ID" value="NZ_BGJY01000001.1"/>
</dbReference>
<dbReference type="SUPFAM" id="SSF46785">
    <property type="entry name" value="Winged helix' DNA-binding domain"/>
    <property type="match status" value="1"/>
</dbReference>
<reference evidence="6 7" key="1">
    <citation type="journal article" date="2018" name="Appl. Microbiol. Biotechnol.">
        <title>Co-cultivation of the strictly anaerobic methanogen Methanosarcina barkeri with aerobic methanotrophs in an oxygen-limited membrane bioreactor.</title>
        <authorList>
            <person name="In 't Zandt M.H."/>
            <person name="van den Bosch T.J.M."/>
            <person name="Rijkers R."/>
            <person name="van Kessel M.A.H.J."/>
            <person name="Jetten M.S.M."/>
            <person name="Welte C.U."/>
        </authorList>
    </citation>
    <scope>NUCLEOTIDE SEQUENCE [LARGE SCALE GENOMIC DNA]</scope>
    <source>
        <strain evidence="6 7">DSM 17706</strain>
    </source>
</reference>
<evidence type="ECO:0000313" key="6">
    <source>
        <dbReference type="EMBL" id="PWB94115.1"/>
    </source>
</evidence>
<dbReference type="EMBL" id="PUIV01000011">
    <property type="protein sequence ID" value="PWB94115.1"/>
    <property type="molecule type" value="Genomic_DNA"/>
</dbReference>
<evidence type="ECO:0000313" key="7">
    <source>
        <dbReference type="Proteomes" id="UP000245137"/>
    </source>
</evidence>
<comment type="similarity">
    <text evidence="1">Belongs to the LysR transcriptional regulatory family.</text>
</comment>
<evidence type="ECO:0000256" key="2">
    <source>
        <dbReference type="ARBA" id="ARBA00023015"/>
    </source>
</evidence>